<evidence type="ECO:0000313" key="2">
    <source>
        <dbReference type="EMBL" id="MEW9304773.1"/>
    </source>
</evidence>
<dbReference type="SUPFAM" id="SSF52833">
    <property type="entry name" value="Thioredoxin-like"/>
    <property type="match status" value="1"/>
</dbReference>
<evidence type="ECO:0000313" key="3">
    <source>
        <dbReference type="Proteomes" id="UP001555786"/>
    </source>
</evidence>
<dbReference type="SUPFAM" id="SSF47616">
    <property type="entry name" value="GST C-terminal domain-like"/>
    <property type="match status" value="1"/>
</dbReference>
<sequence length="217" mass="24360">MTEAFVVYGAAGSGSVPIEAALDLLELPYRVQECSPWEGQEEADKLAPINPMLQVPALALPTGEVISESAAILIWLADRYPDARLAPALTEPARPTFLRWMTFVSSAIYALYWVADNPSRILDHAEHHTGLKARLFDRIARCWELMGAQLRPGKYLLGEDLSVLDLYVATASRWLPGRRRFYEAAPGLAETIRRVDADPRLTALWAERFPFNQGWEH</sequence>
<dbReference type="InterPro" id="IPR036282">
    <property type="entry name" value="Glutathione-S-Trfase_C_sf"/>
</dbReference>
<dbReference type="InterPro" id="IPR004045">
    <property type="entry name" value="Glutathione_S-Trfase_N"/>
</dbReference>
<proteinExistence type="predicted"/>
<dbReference type="SFLD" id="SFLDS00019">
    <property type="entry name" value="Glutathione_Transferase_(cytos"/>
    <property type="match status" value="1"/>
</dbReference>
<evidence type="ECO:0000259" key="1">
    <source>
        <dbReference type="PROSITE" id="PS50404"/>
    </source>
</evidence>
<dbReference type="PANTHER" id="PTHR44051">
    <property type="entry name" value="GLUTATHIONE S-TRANSFERASE-RELATED"/>
    <property type="match status" value="1"/>
</dbReference>
<dbReference type="EMBL" id="JBFNQD010000001">
    <property type="protein sequence ID" value="MEW9304773.1"/>
    <property type="molecule type" value="Genomic_DNA"/>
</dbReference>
<gene>
    <name evidence="2" type="ORF">ABXS05_04445</name>
</gene>
<dbReference type="InterPro" id="IPR040079">
    <property type="entry name" value="Glutathione_S-Trfase"/>
</dbReference>
<keyword evidence="3" id="KW-1185">Reference proteome</keyword>
<dbReference type="CDD" id="cd03057">
    <property type="entry name" value="GST_N_Beta"/>
    <property type="match status" value="1"/>
</dbReference>
<dbReference type="Proteomes" id="UP001555786">
    <property type="component" value="Unassembled WGS sequence"/>
</dbReference>
<dbReference type="RefSeq" id="WP_367623069.1">
    <property type="nucleotide sequence ID" value="NZ_JBFNQD010000001.1"/>
</dbReference>
<dbReference type="Gene3D" id="3.40.30.10">
    <property type="entry name" value="Glutaredoxin"/>
    <property type="match status" value="1"/>
</dbReference>
<comment type="caution">
    <text evidence="2">The sequence shown here is derived from an EMBL/GenBank/DDBJ whole genome shotgun (WGS) entry which is preliminary data.</text>
</comment>
<reference evidence="2 3" key="1">
    <citation type="submission" date="2024-07" db="EMBL/GenBank/DDBJ databases">
        <title>Description of Labrys sedimenti sp. nov., isolated from a diclofenac-degrading enrichment culture.</title>
        <authorList>
            <person name="Tancsics A."/>
            <person name="Csepanyi A."/>
        </authorList>
    </citation>
    <scope>NUCLEOTIDE SEQUENCE [LARGE SCALE GENOMIC DNA]</scope>
    <source>
        <strain evidence="2 3">LMG 23578</strain>
    </source>
</reference>
<feature type="domain" description="GST N-terminal" evidence="1">
    <location>
        <begin position="2"/>
        <end position="84"/>
    </location>
</feature>
<dbReference type="SFLD" id="SFLDG00358">
    <property type="entry name" value="Main_(cytGST)"/>
    <property type="match status" value="1"/>
</dbReference>
<name>A0ABV3PGM9_9HYPH</name>
<organism evidence="2 3">
    <name type="scientific">Labrys neptuniae</name>
    <dbReference type="NCBI Taxonomy" id="376174"/>
    <lineage>
        <taxon>Bacteria</taxon>
        <taxon>Pseudomonadati</taxon>
        <taxon>Pseudomonadota</taxon>
        <taxon>Alphaproteobacteria</taxon>
        <taxon>Hyphomicrobiales</taxon>
        <taxon>Xanthobacteraceae</taxon>
        <taxon>Labrys</taxon>
    </lineage>
</organism>
<dbReference type="Pfam" id="PF13409">
    <property type="entry name" value="GST_N_2"/>
    <property type="match status" value="1"/>
</dbReference>
<accession>A0ABV3PGM9</accession>
<protein>
    <submittedName>
        <fullName evidence="2">Glutathione S-transferase family protein</fullName>
    </submittedName>
</protein>
<dbReference type="Gene3D" id="1.20.1050.10">
    <property type="match status" value="1"/>
</dbReference>
<dbReference type="PANTHER" id="PTHR44051:SF8">
    <property type="entry name" value="GLUTATHIONE S-TRANSFERASE GSTA"/>
    <property type="match status" value="1"/>
</dbReference>
<dbReference type="PROSITE" id="PS50404">
    <property type="entry name" value="GST_NTER"/>
    <property type="match status" value="1"/>
</dbReference>
<dbReference type="InterPro" id="IPR036249">
    <property type="entry name" value="Thioredoxin-like_sf"/>
</dbReference>